<organism evidence="2 3">
    <name type="scientific">Pilimelia anulata</name>
    <dbReference type="NCBI Taxonomy" id="53371"/>
    <lineage>
        <taxon>Bacteria</taxon>
        <taxon>Bacillati</taxon>
        <taxon>Actinomycetota</taxon>
        <taxon>Actinomycetes</taxon>
        <taxon>Micromonosporales</taxon>
        <taxon>Micromonosporaceae</taxon>
        <taxon>Pilimelia</taxon>
    </lineage>
</organism>
<comment type="caution">
    <text evidence="2">The sequence shown here is derived from an EMBL/GenBank/DDBJ whole genome shotgun (WGS) entry which is preliminary data.</text>
</comment>
<evidence type="ECO:0000313" key="2">
    <source>
        <dbReference type="EMBL" id="GGJ75047.1"/>
    </source>
</evidence>
<dbReference type="Proteomes" id="UP000649739">
    <property type="component" value="Unassembled WGS sequence"/>
</dbReference>
<protein>
    <recommendedName>
        <fullName evidence="1">DUF6036 domain-containing protein</fullName>
    </recommendedName>
</protein>
<name>A0A8J3B2B9_9ACTN</name>
<proteinExistence type="predicted"/>
<reference evidence="2" key="1">
    <citation type="journal article" date="2014" name="Int. J. Syst. Evol. Microbiol.">
        <title>Complete genome sequence of Corynebacterium casei LMG S-19264T (=DSM 44701T), isolated from a smear-ripened cheese.</title>
        <authorList>
            <consortium name="US DOE Joint Genome Institute (JGI-PGF)"/>
            <person name="Walter F."/>
            <person name="Albersmeier A."/>
            <person name="Kalinowski J."/>
            <person name="Ruckert C."/>
        </authorList>
    </citation>
    <scope>NUCLEOTIDE SEQUENCE</scope>
    <source>
        <strain evidence="2">JCM 3090</strain>
    </source>
</reference>
<dbReference type="InterPro" id="IPR045792">
    <property type="entry name" value="DUF6036"/>
</dbReference>
<dbReference type="AlphaFoldDB" id="A0A8J3B2B9"/>
<reference evidence="2" key="2">
    <citation type="submission" date="2020-09" db="EMBL/GenBank/DDBJ databases">
        <authorList>
            <person name="Sun Q."/>
            <person name="Ohkuma M."/>
        </authorList>
    </citation>
    <scope>NUCLEOTIDE SEQUENCE</scope>
    <source>
        <strain evidence="2">JCM 3090</strain>
    </source>
</reference>
<feature type="domain" description="DUF6036" evidence="1">
    <location>
        <begin position="8"/>
        <end position="59"/>
    </location>
</feature>
<gene>
    <name evidence="2" type="ORF">GCM10010123_01300</name>
</gene>
<dbReference type="Pfam" id="PF19502">
    <property type="entry name" value="DUF6036"/>
    <property type="match status" value="1"/>
</dbReference>
<evidence type="ECO:0000259" key="1">
    <source>
        <dbReference type="Pfam" id="PF19502"/>
    </source>
</evidence>
<evidence type="ECO:0000313" key="3">
    <source>
        <dbReference type="Proteomes" id="UP000649739"/>
    </source>
</evidence>
<dbReference type="RefSeq" id="WP_189168019.1">
    <property type="nucleotide sequence ID" value="NZ_BMQB01000001.1"/>
</dbReference>
<sequence length="175" mass="18875">MTLLSRAELVSLLEEVGAELAGRGLRGDVFVVGGAALALAYNVRRSTRDLDAVFEPKQVVYEAARVVGARRGLPADWLNDAVKGFLPGADPNATTLFERAGLTVRVASAPYLFAMKAAAARVERDSQDILYLYRMCGFSSVDEALACVEQYYPAHVLPAKAGFLLRELLDPAADL</sequence>
<keyword evidence="3" id="KW-1185">Reference proteome</keyword>
<accession>A0A8J3B2B9</accession>
<dbReference type="EMBL" id="BMQB01000001">
    <property type="protein sequence ID" value="GGJ75047.1"/>
    <property type="molecule type" value="Genomic_DNA"/>
</dbReference>